<reference evidence="3" key="1">
    <citation type="journal article" date="2019" name="Int. J. Syst. Evol. Microbiol.">
        <title>The Global Catalogue of Microorganisms (GCM) 10K type strain sequencing project: providing services to taxonomists for standard genome sequencing and annotation.</title>
        <authorList>
            <consortium name="The Broad Institute Genomics Platform"/>
            <consortium name="The Broad Institute Genome Sequencing Center for Infectious Disease"/>
            <person name="Wu L."/>
            <person name="Ma J."/>
        </authorList>
    </citation>
    <scope>NUCLEOTIDE SEQUENCE [LARGE SCALE GENOMIC DNA]</scope>
    <source>
        <strain evidence="3">NBRC 108730</strain>
    </source>
</reference>
<name>A0ABQ6JNN2_9ACTN</name>
<dbReference type="EMBL" id="BSUZ01000001">
    <property type="protein sequence ID" value="GMA88360.1"/>
    <property type="molecule type" value="Genomic_DNA"/>
</dbReference>
<evidence type="ECO:0000313" key="3">
    <source>
        <dbReference type="Proteomes" id="UP001157017"/>
    </source>
</evidence>
<evidence type="ECO:0000256" key="1">
    <source>
        <dbReference type="SAM" id="MobiDB-lite"/>
    </source>
</evidence>
<dbReference type="Proteomes" id="UP001157017">
    <property type="component" value="Unassembled WGS sequence"/>
</dbReference>
<keyword evidence="3" id="KW-1185">Reference proteome</keyword>
<accession>A0ABQ6JNN2</accession>
<comment type="caution">
    <text evidence="2">The sequence shown here is derived from an EMBL/GenBank/DDBJ whole genome shotgun (WGS) entry which is preliminary data.</text>
</comment>
<feature type="compositionally biased region" description="Low complexity" evidence="1">
    <location>
        <begin position="91"/>
        <end position="103"/>
    </location>
</feature>
<evidence type="ECO:0000313" key="2">
    <source>
        <dbReference type="EMBL" id="GMA88360.1"/>
    </source>
</evidence>
<feature type="compositionally biased region" description="Low complexity" evidence="1">
    <location>
        <begin position="63"/>
        <end position="72"/>
    </location>
</feature>
<gene>
    <name evidence="2" type="ORF">GCM10025868_36100</name>
</gene>
<proteinExistence type="predicted"/>
<feature type="region of interest" description="Disordered" evidence="1">
    <location>
        <begin position="41"/>
        <end position="103"/>
    </location>
</feature>
<sequence>MPAASAAENIALNQFPTSRRLIRWGEVRRTAVASLEEWGCGEVADTPVEQARPAGAQDRRDLPGAVVGPEGAAARRADGGSRPSRRPEGCSPASPGPASAASR</sequence>
<organism evidence="2 3">
    <name type="scientific">Angustibacter aerolatus</name>
    <dbReference type="NCBI Taxonomy" id="1162965"/>
    <lineage>
        <taxon>Bacteria</taxon>
        <taxon>Bacillati</taxon>
        <taxon>Actinomycetota</taxon>
        <taxon>Actinomycetes</taxon>
        <taxon>Kineosporiales</taxon>
        <taxon>Kineosporiaceae</taxon>
    </lineage>
</organism>
<protein>
    <submittedName>
        <fullName evidence="2">Uncharacterized protein</fullName>
    </submittedName>
</protein>